<name>X1SJT8_9ZZZZ</name>
<reference evidence="1" key="1">
    <citation type="journal article" date="2014" name="Front. Microbiol.">
        <title>High frequency of phylogenetically diverse reductive dehalogenase-homologous genes in deep subseafloor sedimentary metagenomes.</title>
        <authorList>
            <person name="Kawai M."/>
            <person name="Futagami T."/>
            <person name="Toyoda A."/>
            <person name="Takaki Y."/>
            <person name="Nishi S."/>
            <person name="Hori S."/>
            <person name="Arai W."/>
            <person name="Tsubouchi T."/>
            <person name="Morono Y."/>
            <person name="Uchiyama I."/>
            <person name="Ito T."/>
            <person name="Fujiyama A."/>
            <person name="Inagaki F."/>
            <person name="Takami H."/>
        </authorList>
    </citation>
    <scope>NUCLEOTIDE SEQUENCE</scope>
    <source>
        <strain evidence="1">Expedition CK06-06</strain>
    </source>
</reference>
<evidence type="ECO:0000313" key="1">
    <source>
        <dbReference type="EMBL" id="GAI75640.1"/>
    </source>
</evidence>
<protein>
    <submittedName>
        <fullName evidence="1">Uncharacterized protein</fullName>
    </submittedName>
</protein>
<organism evidence="1">
    <name type="scientific">marine sediment metagenome</name>
    <dbReference type="NCBI Taxonomy" id="412755"/>
    <lineage>
        <taxon>unclassified sequences</taxon>
        <taxon>metagenomes</taxon>
        <taxon>ecological metagenomes</taxon>
    </lineage>
</organism>
<accession>X1SJT8</accession>
<dbReference type="EMBL" id="BARW01009060">
    <property type="protein sequence ID" value="GAI75640.1"/>
    <property type="molecule type" value="Genomic_DNA"/>
</dbReference>
<feature type="non-terminal residue" evidence="1">
    <location>
        <position position="1"/>
    </location>
</feature>
<gene>
    <name evidence="1" type="ORF">S12H4_18362</name>
</gene>
<dbReference type="AlphaFoldDB" id="X1SJT8"/>
<sequence>TRGTATLGYIRNSVFLLGATRGTATLGYIRNSVK</sequence>
<comment type="caution">
    <text evidence="1">The sequence shown here is derived from an EMBL/GenBank/DDBJ whole genome shotgun (WGS) entry which is preliminary data.</text>
</comment>
<proteinExistence type="predicted"/>